<feature type="compositionally biased region" description="Low complexity" evidence="2">
    <location>
        <begin position="547"/>
        <end position="563"/>
    </location>
</feature>
<feature type="coiled-coil region" evidence="1">
    <location>
        <begin position="62"/>
        <end position="94"/>
    </location>
</feature>
<keyword evidence="1" id="KW-0175">Coiled coil</keyword>
<name>A0A388M5R5_CHABU</name>
<gene>
    <name evidence="3" type="ORF">CBR_g49777</name>
</gene>
<feature type="region of interest" description="Disordered" evidence="2">
    <location>
        <begin position="471"/>
        <end position="510"/>
    </location>
</feature>
<feature type="region of interest" description="Disordered" evidence="2">
    <location>
        <begin position="535"/>
        <end position="563"/>
    </location>
</feature>
<feature type="region of interest" description="Disordered" evidence="2">
    <location>
        <begin position="1"/>
        <end position="21"/>
    </location>
</feature>
<accession>A0A388M5R5</accession>
<protein>
    <submittedName>
        <fullName evidence="3">Uncharacterized protein</fullName>
    </submittedName>
</protein>
<keyword evidence="4" id="KW-1185">Reference proteome</keyword>
<sequence>MEAQGNPTVDNDASGSPREVCSVNPLVPQVQQVVPTATPAGALDAAPVRQQGETMTTFMARLSTYMQQVQEEQRREAAAEAARLNTIARDAEQRRWQHAEAAANHNKARRDAASVLMQQELLIPPCSKNGTLIRQRRIRTKSALANIMHQVILTCNWQQVELARQARIISNYKENLRSLHARLEELEKVDVLHRHMASSSIDPSICKLEERMDHLVALVGNLNSFQRPATISQQMAAVEADPRQLQQQPPGTCNSMLPRLYKMSKFSIDKFDDDHKADPVTWWQGFTNELSIHLVPPESKISALYLCSTSASQVWLNHLAQTEDVEVAKLYTKFTWEAMTEKWRKRFIVDDAQDKGANRIFTMHQGSQPTREWLTEWQKIVTIRNLDIPFVHLRREFFEQSVEALSTAFGERSLYMDFNQIVDKACKVIQSNQWAANEQRTQPDFVEKGKGPRTQPVVVVQFDGQENDQALTHESSEGDGVNALPPRRDNKKKKALTHESSESEHSHRGYVRWPHSHIVFPCESSPVPEAAAQKLGRAASSAGPRLASSSAAEAARSVAWGVR</sequence>
<feature type="compositionally biased region" description="Polar residues" evidence="2">
    <location>
        <begin position="1"/>
        <end position="14"/>
    </location>
</feature>
<evidence type="ECO:0000256" key="1">
    <source>
        <dbReference type="SAM" id="Coils"/>
    </source>
</evidence>
<reference evidence="3 4" key="1">
    <citation type="journal article" date="2018" name="Cell">
        <title>The Chara Genome: Secondary Complexity and Implications for Plant Terrestrialization.</title>
        <authorList>
            <person name="Nishiyama T."/>
            <person name="Sakayama H."/>
            <person name="Vries J.D."/>
            <person name="Buschmann H."/>
            <person name="Saint-Marcoux D."/>
            <person name="Ullrich K.K."/>
            <person name="Haas F.B."/>
            <person name="Vanderstraeten L."/>
            <person name="Becker D."/>
            <person name="Lang D."/>
            <person name="Vosolsobe S."/>
            <person name="Rombauts S."/>
            <person name="Wilhelmsson P.K.I."/>
            <person name="Janitza P."/>
            <person name="Kern R."/>
            <person name="Heyl A."/>
            <person name="Rumpler F."/>
            <person name="Villalobos L.I.A.C."/>
            <person name="Clay J.M."/>
            <person name="Skokan R."/>
            <person name="Toyoda A."/>
            <person name="Suzuki Y."/>
            <person name="Kagoshima H."/>
            <person name="Schijlen E."/>
            <person name="Tajeshwar N."/>
            <person name="Catarino B."/>
            <person name="Hetherington A.J."/>
            <person name="Saltykova A."/>
            <person name="Bonnot C."/>
            <person name="Breuninger H."/>
            <person name="Symeonidi A."/>
            <person name="Radhakrishnan G.V."/>
            <person name="Van Nieuwerburgh F."/>
            <person name="Deforce D."/>
            <person name="Chang C."/>
            <person name="Karol K.G."/>
            <person name="Hedrich R."/>
            <person name="Ulvskov P."/>
            <person name="Glockner G."/>
            <person name="Delwiche C.F."/>
            <person name="Petrasek J."/>
            <person name="Van de Peer Y."/>
            <person name="Friml J."/>
            <person name="Beilby M."/>
            <person name="Dolan L."/>
            <person name="Kohara Y."/>
            <person name="Sugano S."/>
            <person name="Fujiyama A."/>
            <person name="Delaux P.-M."/>
            <person name="Quint M."/>
            <person name="TheiBen G."/>
            <person name="Hagemann M."/>
            <person name="Harholt J."/>
            <person name="Dunand C."/>
            <person name="Zachgo S."/>
            <person name="Langdale J."/>
            <person name="Maumus F."/>
            <person name="Straeten D.V.D."/>
            <person name="Gould S.B."/>
            <person name="Rensing S.A."/>
        </authorList>
    </citation>
    <scope>NUCLEOTIDE SEQUENCE [LARGE SCALE GENOMIC DNA]</scope>
    <source>
        <strain evidence="3 4">S276</strain>
    </source>
</reference>
<evidence type="ECO:0000256" key="2">
    <source>
        <dbReference type="SAM" id="MobiDB-lite"/>
    </source>
</evidence>
<evidence type="ECO:0000313" key="4">
    <source>
        <dbReference type="Proteomes" id="UP000265515"/>
    </source>
</evidence>
<comment type="caution">
    <text evidence="3">The sequence shown here is derived from an EMBL/GenBank/DDBJ whole genome shotgun (WGS) entry which is preliminary data.</text>
</comment>
<organism evidence="3 4">
    <name type="scientific">Chara braunii</name>
    <name type="common">Braun's stonewort</name>
    <dbReference type="NCBI Taxonomy" id="69332"/>
    <lineage>
        <taxon>Eukaryota</taxon>
        <taxon>Viridiplantae</taxon>
        <taxon>Streptophyta</taxon>
        <taxon>Charophyceae</taxon>
        <taxon>Charales</taxon>
        <taxon>Characeae</taxon>
        <taxon>Chara</taxon>
    </lineage>
</organism>
<evidence type="ECO:0000313" key="3">
    <source>
        <dbReference type="EMBL" id="GBG89927.1"/>
    </source>
</evidence>
<proteinExistence type="predicted"/>
<feature type="compositionally biased region" description="Basic and acidic residues" evidence="2">
    <location>
        <begin position="496"/>
        <end position="507"/>
    </location>
</feature>
<dbReference type="Gramene" id="GBG89927">
    <property type="protein sequence ID" value="GBG89927"/>
    <property type="gene ID" value="CBR_g49777"/>
</dbReference>
<dbReference type="AlphaFoldDB" id="A0A388M5R5"/>
<dbReference type="EMBL" id="BFEA01000771">
    <property type="protein sequence ID" value="GBG89927.1"/>
    <property type="molecule type" value="Genomic_DNA"/>
</dbReference>
<dbReference type="Proteomes" id="UP000265515">
    <property type="component" value="Unassembled WGS sequence"/>
</dbReference>